<sequence>MKIFIVVENPIGFVDLGAAIMNISDELDEDGSHVDGQSTSVSNSSSNTFQQSATTTVNNDTFHLLSSSMEKNTRLHAENNDLAFKTAVHELYTKFQQGQIGFSQFLAQIQQLQIHFQK</sequence>
<protein>
    <submittedName>
        <fullName evidence="2">Uncharacterized protein</fullName>
    </submittedName>
</protein>
<dbReference type="EMBL" id="CAJNOR010012738">
    <property type="protein sequence ID" value="CAF1669497.1"/>
    <property type="molecule type" value="Genomic_DNA"/>
</dbReference>
<feature type="compositionally biased region" description="Low complexity" evidence="1">
    <location>
        <begin position="37"/>
        <end position="50"/>
    </location>
</feature>
<evidence type="ECO:0000313" key="2">
    <source>
        <dbReference type="EMBL" id="CAF1669497.1"/>
    </source>
</evidence>
<feature type="region of interest" description="Disordered" evidence="1">
    <location>
        <begin position="29"/>
        <end position="50"/>
    </location>
</feature>
<gene>
    <name evidence="2" type="ORF">XAT740_LOCUS58396</name>
</gene>
<comment type="caution">
    <text evidence="2">The sequence shown here is derived from an EMBL/GenBank/DDBJ whole genome shotgun (WGS) entry which is preliminary data.</text>
</comment>
<evidence type="ECO:0000256" key="1">
    <source>
        <dbReference type="SAM" id="MobiDB-lite"/>
    </source>
</evidence>
<accession>A0A816G4C4</accession>
<reference evidence="2" key="1">
    <citation type="submission" date="2021-02" db="EMBL/GenBank/DDBJ databases">
        <authorList>
            <person name="Nowell W R."/>
        </authorList>
    </citation>
    <scope>NUCLEOTIDE SEQUENCE</scope>
</reference>
<dbReference type="Proteomes" id="UP000663828">
    <property type="component" value="Unassembled WGS sequence"/>
</dbReference>
<name>A0A816G4C4_ADIRI</name>
<evidence type="ECO:0000313" key="3">
    <source>
        <dbReference type="Proteomes" id="UP000663828"/>
    </source>
</evidence>
<keyword evidence="3" id="KW-1185">Reference proteome</keyword>
<organism evidence="2 3">
    <name type="scientific">Adineta ricciae</name>
    <name type="common">Rotifer</name>
    <dbReference type="NCBI Taxonomy" id="249248"/>
    <lineage>
        <taxon>Eukaryota</taxon>
        <taxon>Metazoa</taxon>
        <taxon>Spiralia</taxon>
        <taxon>Gnathifera</taxon>
        <taxon>Rotifera</taxon>
        <taxon>Eurotatoria</taxon>
        <taxon>Bdelloidea</taxon>
        <taxon>Adinetida</taxon>
        <taxon>Adinetidae</taxon>
        <taxon>Adineta</taxon>
    </lineage>
</organism>
<proteinExistence type="predicted"/>
<dbReference type="AlphaFoldDB" id="A0A816G4C4"/>